<evidence type="ECO:0000256" key="3">
    <source>
        <dbReference type="ARBA" id="ARBA00022692"/>
    </source>
</evidence>
<feature type="domain" description="ABC transporter" evidence="10">
    <location>
        <begin position="461"/>
        <end position="700"/>
    </location>
</feature>
<dbReference type="PANTHER" id="PTHR43394">
    <property type="entry name" value="ATP-DEPENDENT PERMEASE MDL1, MITOCHONDRIAL"/>
    <property type="match status" value="1"/>
</dbReference>
<keyword evidence="2" id="KW-0813">Transport</keyword>
<feature type="region of interest" description="Disordered" evidence="8">
    <location>
        <begin position="852"/>
        <end position="874"/>
    </location>
</feature>
<dbReference type="CDD" id="cd18578">
    <property type="entry name" value="ABC_6TM_Pgp_ABCB1_D2_like"/>
    <property type="match status" value="1"/>
</dbReference>
<organism evidence="12 13">
    <name type="scientific">Ramularia collo-cygni</name>
    <dbReference type="NCBI Taxonomy" id="112498"/>
    <lineage>
        <taxon>Eukaryota</taxon>
        <taxon>Fungi</taxon>
        <taxon>Dikarya</taxon>
        <taxon>Ascomycota</taxon>
        <taxon>Pezizomycotina</taxon>
        <taxon>Dothideomycetes</taxon>
        <taxon>Dothideomycetidae</taxon>
        <taxon>Mycosphaerellales</taxon>
        <taxon>Mycosphaerellaceae</taxon>
        <taxon>Ramularia</taxon>
    </lineage>
</organism>
<dbReference type="InterPro" id="IPR003439">
    <property type="entry name" value="ABC_transporter-like_ATP-bd"/>
</dbReference>
<feature type="transmembrane region" description="Helical" evidence="9">
    <location>
        <begin position="1029"/>
        <end position="1052"/>
    </location>
</feature>
<dbReference type="FunFam" id="3.40.50.300:FF:001471">
    <property type="entry name" value="P-loop containing nucleoside triphosphate hydrolase protein"/>
    <property type="match status" value="1"/>
</dbReference>
<evidence type="ECO:0000256" key="4">
    <source>
        <dbReference type="ARBA" id="ARBA00022741"/>
    </source>
</evidence>
<feature type="transmembrane region" description="Helical" evidence="9">
    <location>
        <begin position="1058"/>
        <end position="1077"/>
    </location>
</feature>
<feature type="domain" description="ABC transporter" evidence="10">
    <location>
        <begin position="1233"/>
        <end position="1483"/>
    </location>
</feature>
<dbReference type="GO" id="GO:0005524">
    <property type="term" value="F:ATP binding"/>
    <property type="evidence" value="ECO:0007669"/>
    <property type="project" value="UniProtKB-KW"/>
</dbReference>
<dbReference type="STRING" id="112498.A0A2D3V1G4"/>
<dbReference type="PROSITE" id="PS00211">
    <property type="entry name" value="ABC_TRANSPORTER_1"/>
    <property type="match status" value="1"/>
</dbReference>
<dbReference type="PROSITE" id="PS50893">
    <property type="entry name" value="ABC_TRANSPORTER_2"/>
    <property type="match status" value="2"/>
</dbReference>
<evidence type="ECO:0000259" key="11">
    <source>
        <dbReference type="PROSITE" id="PS50929"/>
    </source>
</evidence>
<feature type="transmembrane region" description="Helical" evidence="9">
    <location>
        <begin position="278"/>
        <end position="299"/>
    </location>
</feature>
<sequence length="1531" mass="168615">MGVDRRYFLGEKNNRSGNILRAFGRKTQKQLHFDFDSGSVPHPTSPTNDWLSTRDIRTPPRIRVLPDGIAAMQDEASGSHRRHKRLSSKDSIAQSAADSSASGNADDDVPAVKAPWRSLFAFTTRRQVPLFMAGVACAILAGAASPAQTLIIGKLYGGFTDYASGRLDKNEFMRKETTYVIYLVAIAAASWLLHTIDFGIWLAFGELQAKSARDRLFHGLLEKEIEWYDMRKNGIGAMLPRLQAQIRDLQLAAAQPMGSIFLSLSTAILSLVQAFVVSWSLTLVTLATVPLIMFLLVLCSNGMQTSINKQQDHLTEAQKYTTNAFASIDTVKCYNGQEIEHKKYTNSIERAAHWYAWVAHASALQMALVVLLSVSMFVQGFYYGGVLIRKGEIGTADVITTFFSAIGAFQAIQGILPQMIVLEKGRTAGATLRVVMAQVLQGPGLQREKGLLVPSSCKGDINVTNLTFAYSQRPDQPALRDVTLYLKGGDLTFLIGRSGSGKSTIGQLLLRFYAASEGEVLLDGTPLESLDTSWLRSNITLVEQTSMLFNDTIFRNIAFGRKDNEKVTRAEVMEAAEFALLQLMIGEMPDGLDTAVGFKGGSMSGGQRQRMALARARLRDTPVLILDESTSALDQISRTLMMDAIRRWRKGKTTIIITHDIGQIQDDDYMYILEEGRVVQEGHRSQLQKLKGTPFQGFLNVDDHTETAASITKTVSFDSQPSRASSSSLESFSDFGVSNSFFDPLDAALRAGEKNAANRSSYLPSVLQEGSPVPGMLRRKGDTSAAPWIRMGLTPEMPVATKPRRESHLERPESLGEVPTTPPDSKRWTAAMEKLVDQTGTFAANARRRSMGINRTRRPIDQKDHNDDDSPAGPRAALAALEANDVADETERKITLVEIFRTLWPSLNLREKAWLVIGFWCATIHAVCSPTFAFVISKLLSTYTMPGGGKSKSLLYSMIVLAIAFVDGFHVYMYRMVLECISQAWVDYVRAEAFGRILDQEREFFEKQENGTSRLTESLDRNAEEMRNLVGRFAAMVWIASLMVIVTIIWALVAQWKLTLAALAICPYIWGTLRLFAAVSEKWEHRCNDASEEAGAIFNETFTNIKTVRALTLEPYFLEKYTRVTDSLLRLGMQRAMYCGFLYGLSDSAGEFSTAMIFYVGALIVKSGASVTDVIMVFTLLIFSLTSVGGILAYIPQVGASKDTAIRLLRLSNLPQDSHEHLGDTRIVTIGDIVFDDLDFAYPTRPDALVLRNINLVLHPGTTTAIVGGSGSGKSTISNLLLDLYSTASMPTSRVGDLSFGGRDMEHIYTPSLRALIVSVSQTPTLFAATAGENIAYGLPADSPNNTPESIVYAARQAGIDDFITSLPQGYNTLIGDGGLGLSGGQAQRISIARALVRKPSVLILDEATSALDVESANLIRHTLTDLVQDRSHEMTIIIITHHRDMMEMAERVVVLDQGQIVEEGTFDELLAKQGPLSHLLSGGEWTDNLGRDTRPVRASKRRSGLPVLKQVDWKSNRLKKLAVVHQGKRL</sequence>
<dbReference type="GO" id="GO:0016887">
    <property type="term" value="F:ATP hydrolysis activity"/>
    <property type="evidence" value="ECO:0007669"/>
    <property type="project" value="InterPro"/>
</dbReference>
<dbReference type="GO" id="GO:0090374">
    <property type="term" value="P:oligopeptide export from mitochondrion"/>
    <property type="evidence" value="ECO:0007669"/>
    <property type="project" value="TreeGrafter"/>
</dbReference>
<proteinExistence type="predicted"/>
<dbReference type="SUPFAM" id="SSF52540">
    <property type="entry name" value="P-loop containing nucleoside triphosphate hydrolases"/>
    <property type="match status" value="2"/>
</dbReference>
<gene>
    <name evidence="12" type="ORF">RCC_04352</name>
</gene>
<dbReference type="GO" id="GO:0005743">
    <property type="term" value="C:mitochondrial inner membrane"/>
    <property type="evidence" value="ECO:0007669"/>
    <property type="project" value="TreeGrafter"/>
</dbReference>
<feature type="compositionally biased region" description="Basic and acidic residues" evidence="8">
    <location>
        <begin position="803"/>
        <end position="814"/>
    </location>
</feature>
<evidence type="ECO:0000256" key="9">
    <source>
        <dbReference type="SAM" id="Phobius"/>
    </source>
</evidence>
<dbReference type="GO" id="GO:0015421">
    <property type="term" value="F:ABC-type oligopeptide transporter activity"/>
    <property type="evidence" value="ECO:0007669"/>
    <property type="project" value="TreeGrafter"/>
</dbReference>
<dbReference type="PANTHER" id="PTHR43394:SF15">
    <property type="entry name" value="ALPHA-FACTOR-TRANSPORTING ATPASE"/>
    <property type="match status" value="1"/>
</dbReference>
<dbReference type="SUPFAM" id="SSF90123">
    <property type="entry name" value="ABC transporter transmembrane region"/>
    <property type="match status" value="2"/>
</dbReference>
<protein>
    <submittedName>
        <fullName evidence="12">Related to ABC a-pheromone efflux pump AtrD</fullName>
    </submittedName>
</protein>
<feature type="transmembrane region" description="Helical" evidence="9">
    <location>
        <begin position="913"/>
        <end position="934"/>
    </location>
</feature>
<keyword evidence="13" id="KW-1185">Reference proteome</keyword>
<dbReference type="Gene3D" id="1.20.1560.10">
    <property type="entry name" value="ABC transporter type 1, transmembrane domain"/>
    <property type="match status" value="2"/>
</dbReference>
<keyword evidence="5" id="KW-0067">ATP-binding</keyword>
<feature type="transmembrane region" description="Helical" evidence="9">
    <location>
        <begin position="1140"/>
        <end position="1162"/>
    </location>
</feature>
<feature type="region of interest" description="Disordered" evidence="8">
    <location>
        <begin position="801"/>
        <end position="825"/>
    </location>
</feature>
<feature type="transmembrane region" description="Helical" evidence="9">
    <location>
        <begin position="130"/>
        <end position="159"/>
    </location>
</feature>
<dbReference type="CDD" id="cd18577">
    <property type="entry name" value="ABC_6TM_Pgp_ABCB1_D1_like"/>
    <property type="match status" value="1"/>
</dbReference>
<reference evidence="12 13" key="1">
    <citation type="submission" date="2016-03" db="EMBL/GenBank/DDBJ databases">
        <authorList>
            <person name="Ploux O."/>
        </authorList>
    </citation>
    <scope>NUCLEOTIDE SEQUENCE [LARGE SCALE GENOMIC DNA]</scope>
    <source>
        <strain evidence="12 13">URUG2</strain>
    </source>
</reference>
<feature type="region of interest" description="Disordered" evidence="8">
    <location>
        <begin position="34"/>
        <end position="54"/>
    </location>
</feature>
<evidence type="ECO:0000313" key="12">
    <source>
        <dbReference type="EMBL" id="CZT18507.1"/>
    </source>
</evidence>
<evidence type="ECO:0000256" key="8">
    <source>
        <dbReference type="SAM" id="MobiDB-lite"/>
    </source>
</evidence>
<dbReference type="PROSITE" id="PS50929">
    <property type="entry name" value="ABC_TM1F"/>
    <property type="match status" value="2"/>
</dbReference>
<dbReference type="Gene3D" id="3.40.50.300">
    <property type="entry name" value="P-loop containing nucleotide triphosphate hydrolases"/>
    <property type="match status" value="2"/>
</dbReference>
<comment type="subcellular location">
    <subcellularLocation>
        <location evidence="1">Membrane</location>
        <topology evidence="1">Multi-pass membrane protein</topology>
    </subcellularLocation>
</comment>
<evidence type="ECO:0000256" key="5">
    <source>
        <dbReference type="ARBA" id="ARBA00022840"/>
    </source>
</evidence>
<name>A0A2D3V1G4_9PEZI</name>
<dbReference type="RefSeq" id="XP_023625397.1">
    <property type="nucleotide sequence ID" value="XM_023769629.1"/>
</dbReference>
<dbReference type="OrthoDB" id="6500128at2759"/>
<dbReference type="Pfam" id="PF00005">
    <property type="entry name" value="ABC_tran"/>
    <property type="match status" value="2"/>
</dbReference>
<evidence type="ECO:0000259" key="10">
    <source>
        <dbReference type="PROSITE" id="PS50893"/>
    </source>
</evidence>
<feature type="transmembrane region" description="Helical" evidence="9">
    <location>
        <begin position="251"/>
        <end position="272"/>
    </location>
</feature>
<feature type="domain" description="ABC transmembrane type-1" evidence="11">
    <location>
        <begin position="916"/>
        <end position="1200"/>
    </location>
</feature>
<feature type="domain" description="ABC transmembrane type-1" evidence="11">
    <location>
        <begin position="133"/>
        <end position="424"/>
    </location>
</feature>
<feature type="transmembrane region" description="Helical" evidence="9">
    <location>
        <begin position="954"/>
        <end position="974"/>
    </location>
</feature>
<dbReference type="GeneID" id="35599528"/>
<dbReference type="InterPro" id="IPR003593">
    <property type="entry name" value="AAA+_ATPase"/>
</dbReference>
<dbReference type="InterPro" id="IPR017871">
    <property type="entry name" value="ABC_transporter-like_CS"/>
</dbReference>
<feature type="region of interest" description="Disordered" evidence="8">
    <location>
        <begin position="74"/>
        <end position="108"/>
    </location>
</feature>
<feature type="compositionally biased region" description="Low complexity" evidence="8">
    <location>
        <begin position="89"/>
        <end position="104"/>
    </location>
</feature>
<dbReference type="Proteomes" id="UP000225277">
    <property type="component" value="Unassembled WGS sequence"/>
</dbReference>
<dbReference type="SMART" id="SM00382">
    <property type="entry name" value="AAA"/>
    <property type="match status" value="2"/>
</dbReference>
<dbReference type="InterPro" id="IPR036640">
    <property type="entry name" value="ABC1_TM_sf"/>
</dbReference>
<dbReference type="Pfam" id="PF00664">
    <property type="entry name" value="ABC_membrane"/>
    <property type="match status" value="2"/>
</dbReference>
<keyword evidence="3 9" id="KW-0812">Transmembrane</keyword>
<keyword evidence="4" id="KW-0547">Nucleotide-binding</keyword>
<dbReference type="InterPro" id="IPR039421">
    <property type="entry name" value="Type_1_exporter"/>
</dbReference>
<dbReference type="InterPro" id="IPR027417">
    <property type="entry name" value="P-loop_NTPase"/>
</dbReference>
<keyword evidence="7 9" id="KW-0472">Membrane</keyword>
<evidence type="ECO:0000256" key="6">
    <source>
        <dbReference type="ARBA" id="ARBA00022989"/>
    </source>
</evidence>
<accession>A0A2D3V1G4</accession>
<feature type="compositionally biased region" description="Basic and acidic residues" evidence="8">
    <location>
        <begin position="858"/>
        <end position="868"/>
    </location>
</feature>
<evidence type="ECO:0000256" key="2">
    <source>
        <dbReference type="ARBA" id="ARBA00022448"/>
    </source>
</evidence>
<feature type="transmembrane region" description="Helical" evidence="9">
    <location>
        <begin position="398"/>
        <end position="416"/>
    </location>
</feature>
<feature type="transmembrane region" description="Helical" evidence="9">
    <location>
        <begin position="354"/>
        <end position="378"/>
    </location>
</feature>
<evidence type="ECO:0000313" key="13">
    <source>
        <dbReference type="Proteomes" id="UP000225277"/>
    </source>
</evidence>
<feature type="transmembrane region" description="Helical" evidence="9">
    <location>
        <begin position="1174"/>
        <end position="1195"/>
    </location>
</feature>
<evidence type="ECO:0000256" key="7">
    <source>
        <dbReference type="ARBA" id="ARBA00023136"/>
    </source>
</evidence>
<feature type="transmembrane region" description="Helical" evidence="9">
    <location>
        <begin position="179"/>
        <end position="204"/>
    </location>
</feature>
<dbReference type="EMBL" id="FJUY01000006">
    <property type="protein sequence ID" value="CZT18507.1"/>
    <property type="molecule type" value="Genomic_DNA"/>
</dbReference>
<keyword evidence="6 9" id="KW-1133">Transmembrane helix</keyword>
<evidence type="ECO:0000256" key="1">
    <source>
        <dbReference type="ARBA" id="ARBA00004141"/>
    </source>
</evidence>
<dbReference type="InterPro" id="IPR011527">
    <property type="entry name" value="ABC1_TM_dom"/>
</dbReference>
<dbReference type="FunFam" id="3.40.50.300:FF:000604">
    <property type="entry name" value="ABC transporter B family member 28"/>
    <property type="match status" value="1"/>
</dbReference>